<dbReference type="AlphaFoldDB" id="A0ABD0MTF3"/>
<protein>
    <recommendedName>
        <fullName evidence="3">L1 transposable element RRM domain-containing protein</fullName>
    </recommendedName>
</protein>
<proteinExistence type="predicted"/>
<dbReference type="Proteomes" id="UP001529510">
    <property type="component" value="Unassembled WGS sequence"/>
</dbReference>
<evidence type="ECO:0008006" key="3">
    <source>
        <dbReference type="Google" id="ProtNLM"/>
    </source>
</evidence>
<gene>
    <name evidence="1" type="ORF">M9458_051383</name>
</gene>
<comment type="caution">
    <text evidence="1">The sequence shown here is derived from an EMBL/GenBank/DDBJ whole genome shotgun (WGS) entry which is preliminary data.</text>
</comment>
<reference evidence="1 2" key="1">
    <citation type="submission" date="2024-05" db="EMBL/GenBank/DDBJ databases">
        <title>Genome sequencing and assembly of Indian major carp, Cirrhinus mrigala (Hamilton, 1822).</title>
        <authorList>
            <person name="Mohindra V."/>
            <person name="Chowdhury L.M."/>
            <person name="Lal K."/>
            <person name="Jena J.K."/>
        </authorList>
    </citation>
    <scope>NUCLEOTIDE SEQUENCE [LARGE SCALE GENOMIC DNA]</scope>
    <source>
        <strain evidence="1">CM1030</strain>
        <tissue evidence="1">Blood</tissue>
    </source>
</reference>
<feature type="non-terminal residue" evidence="1">
    <location>
        <position position="1"/>
    </location>
</feature>
<dbReference type="EMBL" id="JAMKFB020000120">
    <property type="protein sequence ID" value="KAL0153304.1"/>
    <property type="molecule type" value="Genomic_DNA"/>
</dbReference>
<evidence type="ECO:0000313" key="2">
    <source>
        <dbReference type="Proteomes" id="UP001529510"/>
    </source>
</evidence>
<evidence type="ECO:0000313" key="1">
    <source>
        <dbReference type="EMBL" id="KAL0153304.1"/>
    </source>
</evidence>
<keyword evidence="2" id="KW-1185">Reference proteome</keyword>
<accession>A0ABD0MTF3</accession>
<sequence length="256" mass="29580">KERRDNASATGVLKDNLHDYCEQNYDSEIVLLEEIIPPFPDTLCNSPAGKLRRTDKADAASISTQLSESEKLIGENSQMMKDMKEEIGRNTAQISGVMETIEFICSEVKDLKERVDLIDSRTKKEEIISTEREKRLAHLEAYTRRWNLRIPEFQRKKEKLPDKFPDVVDVAHRLGRANPRNKGRGIVFQFTSRFYRDAVWRAAKDADFLTENRLKITEDLRSKLWPAVEKARKENKRAFFVGGRAFVDGTEIFPAD</sequence>
<organism evidence="1 2">
    <name type="scientific">Cirrhinus mrigala</name>
    <name type="common">Mrigala</name>
    <dbReference type="NCBI Taxonomy" id="683832"/>
    <lineage>
        <taxon>Eukaryota</taxon>
        <taxon>Metazoa</taxon>
        <taxon>Chordata</taxon>
        <taxon>Craniata</taxon>
        <taxon>Vertebrata</taxon>
        <taxon>Euteleostomi</taxon>
        <taxon>Actinopterygii</taxon>
        <taxon>Neopterygii</taxon>
        <taxon>Teleostei</taxon>
        <taxon>Ostariophysi</taxon>
        <taxon>Cypriniformes</taxon>
        <taxon>Cyprinidae</taxon>
        <taxon>Labeoninae</taxon>
        <taxon>Labeonini</taxon>
        <taxon>Cirrhinus</taxon>
    </lineage>
</organism>
<name>A0ABD0MTF3_CIRMR</name>